<feature type="region of interest" description="Disordered" evidence="1">
    <location>
        <begin position="21"/>
        <end position="53"/>
    </location>
</feature>
<keyword evidence="4" id="KW-1185">Reference proteome</keyword>
<dbReference type="Proteomes" id="UP000821866">
    <property type="component" value="Chromosome 7"/>
</dbReference>
<evidence type="ECO:0000256" key="2">
    <source>
        <dbReference type="SAM" id="Phobius"/>
    </source>
</evidence>
<proteinExistence type="predicted"/>
<feature type="region of interest" description="Disordered" evidence="1">
    <location>
        <begin position="187"/>
        <end position="216"/>
    </location>
</feature>
<evidence type="ECO:0000256" key="1">
    <source>
        <dbReference type="SAM" id="MobiDB-lite"/>
    </source>
</evidence>
<reference evidence="3" key="1">
    <citation type="journal article" date="2020" name="Cell">
        <title>Large-Scale Comparative Analyses of Tick Genomes Elucidate Their Genetic Diversity and Vector Capacities.</title>
        <authorList>
            <consortium name="Tick Genome and Microbiome Consortium (TIGMIC)"/>
            <person name="Jia N."/>
            <person name="Wang J."/>
            <person name="Shi W."/>
            <person name="Du L."/>
            <person name="Sun Y."/>
            <person name="Zhan W."/>
            <person name="Jiang J.F."/>
            <person name="Wang Q."/>
            <person name="Zhang B."/>
            <person name="Ji P."/>
            <person name="Bell-Sakyi L."/>
            <person name="Cui X.M."/>
            <person name="Yuan T.T."/>
            <person name="Jiang B.G."/>
            <person name="Yang W.F."/>
            <person name="Lam T.T."/>
            <person name="Chang Q.C."/>
            <person name="Ding S.J."/>
            <person name="Wang X.J."/>
            <person name="Zhu J.G."/>
            <person name="Ruan X.D."/>
            <person name="Zhao L."/>
            <person name="Wei J.T."/>
            <person name="Ye R.Z."/>
            <person name="Que T.C."/>
            <person name="Du C.H."/>
            <person name="Zhou Y.H."/>
            <person name="Cheng J.X."/>
            <person name="Dai P.F."/>
            <person name="Guo W.B."/>
            <person name="Han X.H."/>
            <person name="Huang E.J."/>
            <person name="Li L.F."/>
            <person name="Wei W."/>
            <person name="Gao Y.C."/>
            <person name="Liu J.Z."/>
            <person name="Shao H.Z."/>
            <person name="Wang X."/>
            <person name="Wang C.C."/>
            <person name="Yang T.C."/>
            <person name="Huo Q.B."/>
            <person name="Li W."/>
            <person name="Chen H.Y."/>
            <person name="Chen S.E."/>
            <person name="Zhou L.G."/>
            <person name="Ni X.B."/>
            <person name="Tian J.H."/>
            <person name="Sheng Y."/>
            <person name="Liu T."/>
            <person name="Pan Y.S."/>
            <person name="Xia L.Y."/>
            <person name="Li J."/>
            <person name="Zhao F."/>
            <person name="Cao W.C."/>
        </authorList>
    </citation>
    <scope>NUCLEOTIDE SEQUENCE</scope>
    <source>
        <strain evidence="3">Rmic-2018</strain>
    </source>
</reference>
<comment type="caution">
    <text evidence="3">The sequence shown here is derived from an EMBL/GenBank/DDBJ whole genome shotgun (WGS) entry which is preliminary data.</text>
</comment>
<reference evidence="3" key="2">
    <citation type="submission" date="2021-09" db="EMBL/GenBank/DDBJ databases">
        <authorList>
            <person name="Jia N."/>
            <person name="Wang J."/>
            <person name="Shi W."/>
            <person name="Du L."/>
            <person name="Sun Y."/>
            <person name="Zhan W."/>
            <person name="Jiang J."/>
            <person name="Wang Q."/>
            <person name="Zhang B."/>
            <person name="Ji P."/>
            <person name="Sakyi L.B."/>
            <person name="Cui X."/>
            <person name="Yuan T."/>
            <person name="Jiang B."/>
            <person name="Yang W."/>
            <person name="Lam T.T.-Y."/>
            <person name="Chang Q."/>
            <person name="Ding S."/>
            <person name="Wang X."/>
            <person name="Zhu J."/>
            <person name="Ruan X."/>
            <person name="Zhao L."/>
            <person name="Wei J."/>
            <person name="Que T."/>
            <person name="Du C."/>
            <person name="Cheng J."/>
            <person name="Dai P."/>
            <person name="Han X."/>
            <person name="Huang E."/>
            <person name="Gao Y."/>
            <person name="Liu J."/>
            <person name="Shao H."/>
            <person name="Ye R."/>
            <person name="Li L."/>
            <person name="Wei W."/>
            <person name="Wang X."/>
            <person name="Wang C."/>
            <person name="Huo Q."/>
            <person name="Li W."/>
            <person name="Guo W."/>
            <person name="Chen H."/>
            <person name="Chen S."/>
            <person name="Zhou L."/>
            <person name="Zhou L."/>
            <person name="Ni X."/>
            <person name="Tian J."/>
            <person name="Zhou Y."/>
            <person name="Sheng Y."/>
            <person name="Liu T."/>
            <person name="Pan Y."/>
            <person name="Xia L."/>
            <person name="Li J."/>
            <person name="Zhao F."/>
            <person name="Cao W."/>
        </authorList>
    </citation>
    <scope>NUCLEOTIDE SEQUENCE</scope>
    <source>
        <strain evidence="3">Rmic-2018</strain>
        <tissue evidence="3">Larvae</tissue>
    </source>
</reference>
<keyword evidence="2" id="KW-0472">Membrane</keyword>
<name>A0A9J6DJW9_RHIMP</name>
<feature type="compositionally biased region" description="Basic and acidic residues" evidence="1">
    <location>
        <begin position="118"/>
        <end position="133"/>
    </location>
</feature>
<feature type="region of interest" description="Disordered" evidence="1">
    <location>
        <begin position="90"/>
        <end position="133"/>
    </location>
</feature>
<sequence length="216" mass="23113">MSLRNTFAVAVEPNAFCLPKRDYMKEDGPKPQLHSVLKPSPPPEALPPSRTRGVDTAAGAVRGAVGAASTVASTAVSAAATTVGFFTKRPMIGEKSEDQKPASEESSKATAGHHSHHSSSESDHPGARSLTTDREKRKWEILRAVGNPMMQTVCFVLTLLTGLLMIALLAYVLLRVEDKRKAAHLHGPTVTADREDTTQWFPLPPAPPDYPNGTGA</sequence>
<keyword evidence="2" id="KW-0812">Transmembrane</keyword>
<organism evidence="3 4">
    <name type="scientific">Rhipicephalus microplus</name>
    <name type="common">Cattle tick</name>
    <name type="synonym">Boophilus microplus</name>
    <dbReference type="NCBI Taxonomy" id="6941"/>
    <lineage>
        <taxon>Eukaryota</taxon>
        <taxon>Metazoa</taxon>
        <taxon>Ecdysozoa</taxon>
        <taxon>Arthropoda</taxon>
        <taxon>Chelicerata</taxon>
        <taxon>Arachnida</taxon>
        <taxon>Acari</taxon>
        <taxon>Parasitiformes</taxon>
        <taxon>Ixodida</taxon>
        <taxon>Ixodoidea</taxon>
        <taxon>Ixodidae</taxon>
        <taxon>Rhipicephalinae</taxon>
        <taxon>Rhipicephalus</taxon>
        <taxon>Boophilus</taxon>
    </lineage>
</organism>
<dbReference type="AlphaFoldDB" id="A0A9J6DJW9"/>
<gene>
    <name evidence="3" type="ORF">HPB51_023196</name>
</gene>
<keyword evidence="2" id="KW-1133">Transmembrane helix</keyword>
<feature type="transmembrane region" description="Helical" evidence="2">
    <location>
        <begin position="155"/>
        <end position="174"/>
    </location>
</feature>
<feature type="compositionally biased region" description="Basic and acidic residues" evidence="1">
    <location>
        <begin position="91"/>
        <end position="107"/>
    </location>
</feature>
<protein>
    <submittedName>
        <fullName evidence="3">Uncharacterized protein</fullName>
    </submittedName>
</protein>
<evidence type="ECO:0000313" key="4">
    <source>
        <dbReference type="Proteomes" id="UP000821866"/>
    </source>
</evidence>
<dbReference type="EMBL" id="JABSTU010000009">
    <property type="protein sequence ID" value="KAH8022291.1"/>
    <property type="molecule type" value="Genomic_DNA"/>
</dbReference>
<dbReference type="VEuPathDB" id="VectorBase:LOC119173837"/>
<evidence type="ECO:0000313" key="3">
    <source>
        <dbReference type="EMBL" id="KAH8022291.1"/>
    </source>
</evidence>
<accession>A0A9J6DJW9</accession>